<name>A0A0M4QHE1_9MICC</name>
<organism evidence="3 4">
    <name type="scientific">Arthrobacter alpinus</name>
    <dbReference type="NCBI Taxonomy" id="656366"/>
    <lineage>
        <taxon>Bacteria</taxon>
        <taxon>Bacillati</taxon>
        <taxon>Actinomycetota</taxon>
        <taxon>Actinomycetes</taxon>
        <taxon>Micrococcales</taxon>
        <taxon>Micrococcaceae</taxon>
        <taxon>Arthrobacter</taxon>
    </lineage>
</organism>
<dbReference type="Pfam" id="PF01381">
    <property type="entry name" value="HTH_3"/>
    <property type="match status" value="1"/>
</dbReference>
<evidence type="ECO:0000313" key="3">
    <source>
        <dbReference type="EMBL" id="ALE93204.1"/>
    </source>
</evidence>
<dbReference type="SUPFAM" id="SSF47413">
    <property type="entry name" value="lambda repressor-like DNA-binding domains"/>
    <property type="match status" value="1"/>
</dbReference>
<feature type="domain" description="HTH cro/C1-type" evidence="2">
    <location>
        <begin position="9"/>
        <end position="62"/>
    </location>
</feature>
<protein>
    <recommendedName>
        <fullName evidence="2">HTH cro/C1-type domain-containing protein</fullName>
    </recommendedName>
</protein>
<dbReference type="PATRIC" id="fig|656366.3.peg.3058"/>
<dbReference type="PROSITE" id="PS50943">
    <property type="entry name" value="HTH_CROC1"/>
    <property type="match status" value="1"/>
</dbReference>
<dbReference type="Proteomes" id="UP000062833">
    <property type="component" value="Chromosome"/>
</dbReference>
<dbReference type="SMART" id="SM00530">
    <property type="entry name" value="HTH_XRE"/>
    <property type="match status" value="1"/>
</dbReference>
<feature type="compositionally biased region" description="Polar residues" evidence="1">
    <location>
        <begin position="410"/>
        <end position="421"/>
    </location>
</feature>
<sequence length="421" mass="45624">MGSGFGDRLKQERLLRTLTQAELGGALYSANYISLLESGHREPTDEIIKALAEQLQLSTHTLQTWVHSASPEESEYLVASLNAWQCWDTRDFPGAAHNAQTAAEKACSNKDAAMWWNMTYLRATSLLRNSDFTESVDVLKGLLDHPLTTGSHSLSLRTRQILAAALLGLGRLNDAAEQAELAVKTGAGTSDEEYSAYLLALQTLIGVLAESGRLEKAWSHCLTLNDALTEATPAQTAGEMHWVIGNVAFLQNDVAEGLKHHSMASKLLSPTQDLARWAQFNKATAWVRLAAGVLEAETLEAIERSELAHSVVGATSTETLELSLLRARWLYLNNDLTKALALLTTINSQKAQLGSHIAGDTALLLGQVLKDLDRTDDAFEAFADAKNLFTTAGAGDRRSQASENIEKLKSSQNPAGTTQVS</sequence>
<dbReference type="KEGG" id="aaq:AOC05_14180"/>
<dbReference type="EMBL" id="CP012677">
    <property type="protein sequence ID" value="ALE93204.1"/>
    <property type="molecule type" value="Genomic_DNA"/>
</dbReference>
<dbReference type="CDD" id="cd00093">
    <property type="entry name" value="HTH_XRE"/>
    <property type="match status" value="1"/>
</dbReference>
<evidence type="ECO:0000259" key="2">
    <source>
        <dbReference type="PROSITE" id="PS50943"/>
    </source>
</evidence>
<dbReference type="GO" id="GO:0003677">
    <property type="term" value="F:DNA binding"/>
    <property type="evidence" value="ECO:0007669"/>
    <property type="project" value="InterPro"/>
</dbReference>
<keyword evidence="4" id="KW-1185">Reference proteome</keyword>
<gene>
    <name evidence="3" type="ORF">AOC05_14180</name>
</gene>
<dbReference type="OrthoDB" id="3675359at2"/>
<reference evidence="4" key="1">
    <citation type="submission" date="2015-09" db="EMBL/GenBank/DDBJ databases">
        <title>Complete genome of Arthrobacter alpinus strain R3.8.</title>
        <authorList>
            <person name="See-Too W.S."/>
            <person name="Chan K.G."/>
        </authorList>
    </citation>
    <scope>NUCLEOTIDE SEQUENCE [LARGE SCALE GENOMIC DNA]</scope>
    <source>
        <strain evidence="4">R3.8</strain>
    </source>
</reference>
<feature type="region of interest" description="Disordered" evidence="1">
    <location>
        <begin position="394"/>
        <end position="421"/>
    </location>
</feature>
<dbReference type="AlphaFoldDB" id="A0A0M4QHE1"/>
<dbReference type="InterPro" id="IPR001387">
    <property type="entry name" value="Cro/C1-type_HTH"/>
</dbReference>
<dbReference type="Gene3D" id="1.10.260.40">
    <property type="entry name" value="lambda repressor-like DNA-binding domains"/>
    <property type="match status" value="1"/>
</dbReference>
<dbReference type="SUPFAM" id="SSF48452">
    <property type="entry name" value="TPR-like"/>
    <property type="match status" value="2"/>
</dbReference>
<proteinExistence type="predicted"/>
<evidence type="ECO:0000313" key="4">
    <source>
        <dbReference type="Proteomes" id="UP000062833"/>
    </source>
</evidence>
<feature type="compositionally biased region" description="Basic and acidic residues" evidence="1">
    <location>
        <begin position="395"/>
        <end position="409"/>
    </location>
</feature>
<dbReference type="InterPro" id="IPR010982">
    <property type="entry name" value="Lambda_DNA-bd_dom_sf"/>
</dbReference>
<dbReference type="RefSeq" id="WP_062007793.1">
    <property type="nucleotide sequence ID" value="NZ_CP012677.1"/>
</dbReference>
<accession>A0A0M4QHE1</accession>
<evidence type="ECO:0000256" key="1">
    <source>
        <dbReference type="SAM" id="MobiDB-lite"/>
    </source>
</evidence>
<dbReference type="InterPro" id="IPR011990">
    <property type="entry name" value="TPR-like_helical_dom_sf"/>
</dbReference>
<dbReference type="Gene3D" id="1.25.40.10">
    <property type="entry name" value="Tetratricopeptide repeat domain"/>
    <property type="match status" value="1"/>
</dbReference>